<protein>
    <submittedName>
        <fullName evidence="2">Uncharacterized protein</fullName>
    </submittedName>
</protein>
<feature type="transmembrane region" description="Helical" evidence="1">
    <location>
        <begin position="68"/>
        <end position="88"/>
    </location>
</feature>
<accession>A0ABR2JX25</accession>
<feature type="transmembrane region" description="Helical" evidence="1">
    <location>
        <begin position="168"/>
        <end position="186"/>
    </location>
</feature>
<comment type="caution">
    <text evidence="2">The sequence shown here is derived from an EMBL/GenBank/DDBJ whole genome shotgun (WGS) entry which is preliminary data.</text>
</comment>
<dbReference type="EMBL" id="JAPFFF010000009">
    <property type="protein sequence ID" value="KAK8883306.1"/>
    <property type="molecule type" value="Genomic_DNA"/>
</dbReference>
<keyword evidence="1" id="KW-0812">Transmembrane</keyword>
<proteinExistence type="predicted"/>
<evidence type="ECO:0000313" key="2">
    <source>
        <dbReference type="EMBL" id="KAK8883306.1"/>
    </source>
</evidence>
<feature type="transmembrane region" description="Helical" evidence="1">
    <location>
        <begin position="94"/>
        <end position="115"/>
    </location>
</feature>
<evidence type="ECO:0000313" key="3">
    <source>
        <dbReference type="Proteomes" id="UP001470230"/>
    </source>
</evidence>
<sequence length="211" mass="24020">MSVVNPTFSKLRGLWYNFQSHPIVQGIASLSVFCEPFTLGIAAFVIVEFFNRVGAAYKAFHNSAHLKLNWFNFSIFAIPLAINLYLYIKTDQSFLAFLFSFTFIGALFSLGYPIIVERSPNVGGSFFQITLIFAGFYYYNFQCIYYFWLAIPMSFIVFKNEKTGLDKFRRFFIAPYLLISFIGIFISYSNTSVLSGAVCIIVGSFFGLILS</sequence>
<feature type="transmembrane region" description="Helical" evidence="1">
    <location>
        <begin position="192"/>
        <end position="210"/>
    </location>
</feature>
<dbReference type="Proteomes" id="UP001470230">
    <property type="component" value="Unassembled WGS sequence"/>
</dbReference>
<evidence type="ECO:0000256" key="1">
    <source>
        <dbReference type="SAM" id="Phobius"/>
    </source>
</evidence>
<keyword evidence="1" id="KW-0472">Membrane</keyword>
<name>A0ABR2JX25_9EUKA</name>
<feature type="transmembrane region" description="Helical" evidence="1">
    <location>
        <begin position="145"/>
        <end position="161"/>
    </location>
</feature>
<keyword evidence="3" id="KW-1185">Reference proteome</keyword>
<keyword evidence="1" id="KW-1133">Transmembrane helix</keyword>
<organism evidence="2 3">
    <name type="scientific">Tritrichomonas musculus</name>
    <dbReference type="NCBI Taxonomy" id="1915356"/>
    <lineage>
        <taxon>Eukaryota</taxon>
        <taxon>Metamonada</taxon>
        <taxon>Parabasalia</taxon>
        <taxon>Tritrichomonadida</taxon>
        <taxon>Tritrichomonadidae</taxon>
        <taxon>Tritrichomonas</taxon>
    </lineage>
</organism>
<feature type="transmembrane region" description="Helical" evidence="1">
    <location>
        <begin position="23"/>
        <end position="47"/>
    </location>
</feature>
<gene>
    <name evidence="2" type="ORF">M9Y10_045956</name>
</gene>
<reference evidence="2 3" key="1">
    <citation type="submission" date="2024-04" db="EMBL/GenBank/DDBJ databases">
        <title>Tritrichomonas musculus Genome.</title>
        <authorList>
            <person name="Alves-Ferreira E."/>
            <person name="Grigg M."/>
            <person name="Lorenzi H."/>
            <person name="Galac M."/>
        </authorList>
    </citation>
    <scope>NUCLEOTIDE SEQUENCE [LARGE SCALE GENOMIC DNA]</scope>
    <source>
        <strain evidence="2 3">EAF2021</strain>
    </source>
</reference>